<dbReference type="EMBL" id="QXFV01011274">
    <property type="protein sequence ID" value="KAE8952796.1"/>
    <property type="molecule type" value="Genomic_DNA"/>
</dbReference>
<organism evidence="2 3">
    <name type="scientific">Phytophthora rubi</name>
    <dbReference type="NCBI Taxonomy" id="129364"/>
    <lineage>
        <taxon>Eukaryota</taxon>
        <taxon>Sar</taxon>
        <taxon>Stramenopiles</taxon>
        <taxon>Oomycota</taxon>
        <taxon>Peronosporomycetes</taxon>
        <taxon>Peronosporales</taxon>
        <taxon>Peronosporaceae</taxon>
        <taxon>Phytophthora</taxon>
    </lineage>
</organism>
<proteinExistence type="predicted"/>
<reference evidence="2 3" key="1">
    <citation type="submission" date="2018-09" db="EMBL/GenBank/DDBJ databases">
        <title>Genomic investigation of the strawberry pathogen Phytophthora fragariae indicates pathogenicity is determined by transcriptional variation in three key races.</title>
        <authorList>
            <person name="Adams T.M."/>
            <person name="Armitage A.D."/>
            <person name="Sobczyk M.K."/>
            <person name="Bates H.J."/>
            <person name="Dunwell J.M."/>
            <person name="Nellist C.F."/>
            <person name="Harrison R.J."/>
        </authorList>
    </citation>
    <scope>NUCLEOTIDE SEQUENCE [LARGE SCALE GENOMIC DNA]</scope>
    <source>
        <strain evidence="2 3">SCRP249</strain>
    </source>
</reference>
<feature type="region of interest" description="Disordered" evidence="1">
    <location>
        <begin position="35"/>
        <end position="106"/>
    </location>
</feature>
<feature type="compositionally biased region" description="Basic and acidic residues" evidence="1">
    <location>
        <begin position="152"/>
        <end position="167"/>
    </location>
</feature>
<feature type="region of interest" description="Disordered" evidence="1">
    <location>
        <begin position="133"/>
        <end position="167"/>
    </location>
</feature>
<evidence type="ECO:0000313" key="2">
    <source>
        <dbReference type="EMBL" id="KAE8952796.1"/>
    </source>
</evidence>
<gene>
    <name evidence="2" type="ORF">PR001_g33141</name>
</gene>
<feature type="non-terminal residue" evidence="2">
    <location>
        <position position="1"/>
    </location>
</feature>
<feature type="compositionally biased region" description="Acidic residues" evidence="1">
    <location>
        <begin position="42"/>
        <end position="61"/>
    </location>
</feature>
<feature type="compositionally biased region" description="Basic and acidic residues" evidence="1">
    <location>
        <begin position="62"/>
        <end position="71"/>
    </location>
</feature>
<protein>
    <submittedName>
        <fullName evidence="2">Uncharacterized protein</fullName>
    </submittedName>
</protein>
<dbReference type="AlphaFoldDB" id="A0A6A3G7X8"/>
<sequence>IIRAVAALARIGRPDGEVITTDAGGTVGRLDVEETRGAEVSTVEEADEEEEAGVPDDTDFGWDEHASKRATAELGVCPDEAEPEVGGTTGPEVWTESAELDDSGGTHLTEVGYSAVGGSARAALRVTVPDSAEVVAGSTTTSTGLTPESSAESDKGAIPRDRLSTRG</sequence>
<evidence type="ECO:0000256" key="1">
    <source>
        <dbReference type="SAM" id="MobiDB-lite"/>
    </source>
</evidence>
<dbReference type="Proteomes" id="UP000429607">
    <property type="component" value="Unassembled WGS sequence"/>
</dbReference>
<feature type="compositionally biased region" description="Polar residues" evidence="1">
    <location>
        <begin position="137"/>
        <end position="150"/>
    </location>
</feature>
<name>A0A6A3G7X8_9STRA</name>
<accession>A0A6A3G7X8</accession>
<evidence type="ECO:0000313" key="3">
    <source>
        <dbReference type="Proteomes" id="UP000429607"/>
    </source>
</evidence>
<comment type="caution">
    <text evidence="2">The sequence shown here is derived from an EMBL/GenBank/DDBJ whole genome shotgun (WGS) entry which is preliminary data.</text>
</comment>